<evidence type="ECO:0000256" key="1">
    <source>
        <dbReference type="ARBA" id="ARBA00001947"/>
    </source>
</evidence>
<dbReference type="InterPro" id="IPR000718">
    <property type="entry name" value="Peptidase_M13"/>
</dbReference>
<keyword evidence="4" id="KW-0479">Metal-binding</keyword>
<evidence type="ECO:0000259" key="9">
    <source>
        <dbReference type="Pfam" id="PF01431"/>
    </source>
</evidence>
<dbReference type="InterPro" id="IPR008753">
    <property type="entry name" value="Peptidase_M13_N"/>
</dbReference>
<dbReference type="PANTHER" id="PTHR11733:SF167">
    <property type="entry name" value="FI17812P1-RELATED"/>
    <property type="match status" value="1"/>
</dbReference>
<evidence type="ECO:0000313" key="12">
    <source>
        <dbReference type="RefSeq" id="XP_006826032.1"/>
    </source>
</evidence>
<evidence type="ECO:0000259" key="10">
    <source>
        <dbReference type="Pfam" id="PF05649"/>
    </source>
</evidence>
<evidence type="ECO:0000256" key="3">
    <source>
        <dbReference type="ARBA" id="ARBA00022670"/>
    </source>
</evidence>
<evidence type="ECO:0000256" key="2">
    <source>
        <dbReference type="ARBA" id="ARBA00007357"/>
    </source>
</evidence>
<keyword evidence="11" id="KW-1185">Reference proteome</keyword>
<feature type="domain" description="Peptidase M13 N-terminal" evidence="10">
    <location>
        <begin position="119"/>
        <end position="510"/>
    </location>
</feature>
<keyword evidence="6" id="KW-0862">Zinc</keyword>
<dbReference type="Proteomes" id="UP000694865">
    <property type="component" value="Unplaced"/>
</dbReference>
<keyword evidence="7" id="KW-0482">Metalloprotease</keyword>
<evidence type="ECO:0000256" key="5">
    <source>
        <dbReference type="ARBA" id="ARBA00022801"/>
    </source>
</evidence>
<dbReference type="SUPFAM" id="SSF55486">
    <property type="entry name" value="Metalloproteases ('zincins'), catalytic domain"/>
    <property type="match status" value="1"/>
</dbReference>
<evidence type="ECO:0000256" key="7">
    <source>
        <dbReference type="ARBA" id="ARBA00023049"/>
    </source>
</evidence>
<name>A0ABM0N191_SACKO</name>
<keyword evidence="8" id="KW-1133">Transmembrane helix</keyword>
<accession>A0ABM0N191</accession>
<dbReference type="RefSeq" id="XP_006826032.1">
    <property type="nucleotide sequence ID" value="XM_006825969.1"/>
</dbReference>
<dbReference type="CDD" id="cd08662">
    <property type="entry name" value="M13"/>
    <property type="match status" value="1"/>
</dbReference>
<dbReference type="PROSITE" id="PS51885">
    <property type="entry name" value="NEPRILYSIN"/>
    <property type="match status" value="1"/>
</dbReference>
<comment type="cofactor">
    <cofactor evidence="1">
        <name>Zn(2+)</name>
        <dbReference type="ChEBI" id="CHEBI:29105"/>
    </cofactor>
</comment>
<proteinExistence type="inferred from homology"/>
<comment type="similarity">
    <text evidence="2">Belongs to the peptidase M13 family.</text>
</comment>
<gene>
    <name evidence="12" type="primary">LOC100377405</name>
</gene>
<reference evidence="12" key="1">
    <citation type="submission" date="2025-08" db="UniProtKB">
        <authorList>
            <consortium name="RefSeq"/>
        </authorList>
    </citation>
    <scope>IDENTIFICATION</scope>
    <source>
        <tissue evidence="12">Testes</tissue>
    </source>
</reference>
<evidence type="ECO:0000256" key="4">
    <source>
        <dbReference type="ARBA" id="ARBA00022723"/>
    </source>
</evidence>
<feature type="domain" description="Peptidase M13 C-terminal" evidence="9">
    <location>
        <begin position="569"/>
        <end position="772"/>
    </location>
</feature>
<keyword evidence="8" id="KW-0812">Transmembrane</keyword>
<feature type="transmembrane region" description="Helical" evidence="8">
    <location>
        <begin position="65"/>
        <end position="90"/>
    </location>
</feature>
<keyword evidence="3" id="KW-0645">Protease</keyword>
<evidence type="ECO:0000256" key="8">
    <source>
        <dbReference type="SAM" id="Phobius"/>
    </source>
</evidence>
<dbReference type="Gene3D" id="1.10.1380.10">
    <property type="entry name" value="Neutral endopeptidase , domain2"/>
    <property type="match status" value="1"/>
</dbReference>
<sequence length="773" mass="87544">MRGNEINSKVKWSRNGSDNTRIDPYFDDPEASVHFIQDGTDEDSDEDWIRAKKHQRKESTNLEKCLIALVFILIIIILVLAAVGTFGYYYTVNNQVCLEPECIEISSSILSYMDLNADPCEDFYQYSCGRFLKEVTLPAGTAKWSSFSRVYAKIQEILKKLLESDDITYQGEENTAVTKAKNYYSACINKTGAELRGPTPMLELIGSLGSWTLTNDIVSGVWSKESFKLEQSIAKANKLGSTPFFAMYVAPDDKNSNVNLIQIQQAGLGLDSEDYYFDNNTEIQREAYVAYCTDVAILLGANETYALQRMIEIFEFESQLAKLFTEKIDQKDPEENYHKMTIADLQELVPAIDMMVYFDAIFENVNEDDDVIVVTPDYLVNMSQLIQDTDTSLLADYIVLQTILQFVGYLSEAFLDIVMSYLSVTAGVTDLPPRWQTCISRTDDSLGFVTGALYVQEKFPPHSKAKVEDLVTAIKCAFEENLPKVAWMDEVTRDRAMKKVVSIIDKIGYPKWLEHSNKLQEYYDKLDITVDNQFVNIVAVTEFGVQMLFDKLHKPVDKSEWDMSPAEVNAYYNPSGNEMVFPAAILQNPFYDTNFPMSINFGAIGMIMGHELTHGFDNMGRHYDEYGNLVNWWQNDSAIAFDEHAQCMVDQYSQYQVGDMHLNGAATISENIADNGGLKMAHIAYRHWVDTHPSDRLPPGLNLTSDQLFYLGNAQVWCTYFTPESAIESIYTDVHSNDKYRVIGPMSNSLDFAAAFGCPVGSPMNPEKKCTIW</sequence>
<keyword evidence="8" id="KW-0472">Membrane</keyword>
<dbReference type="InterPro" id="IPR024079">
    <property type="entry name" value="MetalloPept_cat_dom_sf"/>
</dbReference>
<dbReference type="Pfam" id="PF01431">
    <property type="entry name" value="Peptidase_M13"/>
    <property type="match status" value="1"/>
</dbReference>
<dbReference type="Pfam" id="PF05649">
    <property type="entry name" value="Peptidase_M13_N"/>
    <property type="match status" value="1"/>
</dbReference>
<dbReference type="InterPro" id="IPR018497">
    <property type="entry name" value="Peptidase_M13_C"/>
</dbReference>
<dbReference type="GeneID" id="100377405"/>
<dbReference type="InterPro" id="IPR042089">
    <property type="entry name" value="Peptidase_M13_dom_2"/>
</dbReference>
<evidence type="ECO:0000256" key="6">
    <source>
        <dbReference type="ARBA" id="ARBA00022833"/>
    </source>
</evidence>
<organism evidence="11 12">
    <name type="scientific">Saccoglossus kowalevskii</name>
    <name type="common">Acorn worm</name>
    <dbReference type="NCBI Taxonomy" id="10224"/>
    <lineage>
        <taxon>Eukaryota</taxon>
        <taxon>Metazoa</taxon>
        <taxon>Hemichordata</taxon>
        <taxon>Enteropneusta</taxon>
        <taxon>Harrimaniidae</taxon>
        <taxon>Saccoglossus</taxon>
    </lineage>
</organism>
<dbReference type="PANTHER" id="PTHR11733">
    <property type="entry name" value="ZINC METALLOPROTEASE FAMILY M13 NEPRILYSIN-RELATED"/>
    <property type="match status" value="1"/>
</dbReference>
<evidence type="ECO:0000313" key="11">
    <source>
        <dbReference type="Proteomes" id="UP000694865"/>
    </source>
</evidence>
<dbReference type="PRINTS" id="PR00786">
    <property type="entry name" value="NEPRILYSIN"/>
</dbReference>
<dbReference type="Gene3D" id="3.40.390.10">
    <property type="entry name" value="Collagenase (Catalytic Domain)"/>
    <property type="match status" value="1"/>
</dbReference>
<keyword evidence="5" id="KW-0378">Hydrolase</keyword>
<protein>
    <submittedName>
        <fullName evidence="12">Endothelin-converting enzyme 2-like</fullName>
    </submittedName>
</protein>